<feature type="compositionally biased region" description="Basic and acidic residues" evidence="1">
    <location>
        <begin position="839"/>
        <end position="853"/>
    </location>
</feature>
<feature type="compositionally biased region" description="Low complexity" evidence="1">
    <location>
        <begin position="550"/>
        <end position="561"/>
    </location>
</feature>
<accession>A0AAW2ID74</accession>
<dbReference type="AlphaFoldDB" id="A0AAW2ID74"/>
<reference evidence="2" key="1">
    <citation type="journal article" date="2024" name="Gigascience">
        <title>Chromosome-level genome of the poultry shaft louse Menopon gallinae provides insight into the host-switching and adaptive evolution of parasitic lice.</title>
        <authorList>
            <person name="Xu Y."/>
            <person name="Ma L."/>
            <person name="Liu S."/>
            <person name="Liang Y."/>
            <person name="Liu Q."/>
            <person name="He Z."/>
            <person name="Tian L."/>
            <person name="Duan Y."/>
            <person name="Cai W."/>
            <person name="Li H."/>
            <person name="Song F."/>
        </authorList>
    </citation>
    <scope>NUCLEOTIDE SEQUENCE</scope>
    <source>
        <strain evidence="2">Cailab_2023a</strain>
    </source>
</reference>
<evidence type="ECO:0000313" key="2">
    <source>
        <dbReference type="EMBL" id="KAL0280332.1"/>
    </source>
</evidence>
<comment type="caution">
    <text evidence="2">The sequence shown here is derived from an EMBL/GenBank/DDBJ whole genome shotgun (WGS) entry which is preliminary data.</text>
</comment>
<feature type="region of interest" description="Disordered" evidence="1">
    <location>
        <begin position="528"/>
        <end position="595"/>
    </location>
</feature>
<organism evidence="2">
    <name type="scientific">Menopon gallinae</name>
    <name type="common">poultry shaft louse</name>
    <dbReference type="NCBI Taxonomy" id="328185"/>
    <lineage>
        <taxon>Eukaryota</taxon>
        <taxon>Metazoa</taxon>
        <taxon>Ecdysozoa</taxon>
        <taxon>Arthropoda</taxon>
        <taxon>Hexapoda</taxon>
        <taxon>Insecta</taxon>
        <taxon>Pterygota</taxon>
        <taxon>Neoptera</taxon>
        <taxon>Paraneoptera</taxon>
        <taxon>Psocodea</taxon>
        <taxon>Troctomorpha</taxon>
        <taxon>Phthiraptera</taxon>
        <taxon>Amblycera</taxon>
        <taxon>Menoponidae</taxon>
        <taxon>Menopon</taxon>
    </lineage>
</organism>
<evidence type="ECO:0000256" key="1">
    <source>
        <dbReference type="SAM" id="MobiDB-lite"/>
    </source>
</evidence>
<gene>
    <name evidence="2" type="ORF">PYX00_001657</name>
</gene>
<proteinExistence type="predicted"/>
<sequence>MILIVKYTCCSPCFIYGINDMAAFQPGTHVNPAGNIYQVLGNQYLLPAVPAVEARNPVQVFQNQNVPLVKTAVANPAGFGVVNHPLPNGGFHGQPRPPVNMDQIYFITPAEATANGPVYNNIKVIPRGNPVLIQNGQTNPVTLPQQGILNVHVNGNRSVQQKPKPLEGALKGLLKIPEPKKVKIGTEKRQKLGNLMIYISESFLSWDISGKTILDLNFMRYLFNITTVGIIIQKGVKYEDGICSAIKKIIHNKLLSDWLILKCEEKEIPFFKVNNQIEVYSVSSFTTLLNIIAQESCLPLPFIISDQTKNIRYFYINFPLKSNDRVKKLSTCVFHDVDNGRKKLLCKYPGIRLDCNFGRTFQRFVIHVHRSAVPAYEVSVTYIRQLIIYNHIVWGFLQAWIRKIREQYNGCFKLEDIASNLSLCQGELPANKTNEIDMVYSIDYGNLYLKFDPVTLKETTTSFTIENFETNFVCDVTIVQYYRQFFLINDMHYSDALKNISLFSQRHQENTAKNPTEFDSTLQQQDKVSVGSLPPDGIRKVSQPIVPPDNNNSNNANQCENLPNDKHSSNGENIAKTVSNPVSQDSVPKQPLTKPLLKTRTVEEINSSIDKLRNIDAPFEIDLNWNDTASNLSELPTFICDSLKHCYLKNSIDISDEDETNDSKKISAIFHEALKKAMNETNTSDAFIESLYLSLQLHFTNATCQNILNKVITKAIVKKFPYLRSILNTSIDPNGNHEDATAAPPLVEELSKIRTIYSDSVELANGQMGANVVDQTVNKPPATHCDPQEIQILKPYQNCPVIQQESQPILVINSGGVLFKPTDVPAPASEPNPDSRIPNAEKPKESPSRDPKIFQRTRRRYIPKRRSFPRAKEWQSANRLRCSWSITTDCRRSRKCRGWYPSAS</sequence>
<dbReference type="EMBL" id="JARGDH010000001">
    <property type="protein sequence ID" value="KAL0280332.1"/>
    <property type="molecule type" value="Genomic_DNA"/>
</dbReference>
<protein>
    <submittedName>
        <fullName evidence="2">Uncharacterized protein</fullName>
    </submittedName>
</protein>
<feature type="compositionally biased region" description="Polar residues" evidence="1">
    <location>
        <begin position="570"/>
        <end position="587"/>
    </location>
</feature>
<name>A0AAW2ID74_9NEOP</name>
<feature type="region of interest" description="Disordered" evidence="1">
    <location>
        <begin position="822"/>
        <end position="854"/>
    </location>
</feature>